<name>A0A1S3K202_LINAN</name>
<dbReference type="AlphaFoldDB" id="A0A1S3K202"/>
<evidence type="ECO:0000256" key="1">
    <source>
        <dbReference type="SAM" id="MobiDB-lite"/>
    </source>
</evidence>
<dbReference type="GeneID" id="106162716"/>
<dbReference type="GeneID" id="106177904"/>
<feature type="region of interest" description="Disordered" evidence="1">
    <location>
        <begin position="1"/>
        <end position="21"/>
    </location>
</feature>
<proteinExistence type="predicted"/>
<keyword evidence="2" id="KW-1185">Reference proteome</keyword>
<dbReference type="OrthoDB" id="6107575at2759"/>
<dbReference type="KEGG" id="lak:106177904"/>
<dbReference type="RefSeq" id="XP_013395564.1">
    <property type="nucleotide sequence ID" value="XM_013540110.1"/>
</dbReference>
<gene>
    <name evidence="4" type="primary">LOC106177904</name>
    <name evidence="3" type="synonym">LOC106162716</name>
</gene>
<organism evidence="2 4">
    <name type="scientific">Lingula anatina</name>
    <name type="common">Brachiopod</name>
    <name type="synonym">Lingula unguis</name>
    <dbReference type="NCBI Taxonomy" id="7574"/>
    <lineage>
        <taxon>Eukaryota</taxon>
        <taxon>Metazoa</taxon>
        <taxon>Spiralia</taxon>
        <taxon>Lophotrochozoa</taxon>
        <taxon>Brachiopoda</taxon>
        <taxon>Linguliformea</taxon>
        <taxon>Lingulata</taxon>
        <taxon>Lingulida</taxon>
        <taxon>Linguloidea</taxon>
        <taxon>Lingulidae</taxon>
        <taxon>Lingula</taxon>
    </lineage>
</organism>
<protein>
    <submittedName>
        <fullName evidence="3">Uncharacterized protein LOC106162716 isoform X1</fullName>
    </submittedName>
    <submittedName>
        <fullName evidence="4">Uncharacterized protein LOC106177904 isoform X1</fullName>
    </submittedName>
</protein>
<accession>A0A1S3K202</accession>
<evidence type="ECO:0000313" key="4">
    <source>
        <dbReference type="RefSeq" id="XP_013416301.1"/>
    </source>
</evidence>
<sequence>MAGPGLVQQEAKQKDSPRVKALPPVRMTAFSVGDNASSPTSDYFSIASSASNPPTRENTLLVEGQIIRKLRRNSGVDPSRLEPYRRAKSLLSLVSSDALEAIEMIQEDWDTSTGEGQLPKNLDAKVEKEMILRSRLQSASKHRLPHQLIQKLKRPAQAELVPYGVPNYTARWKDRVVTPTQETIDEFIGKRTPSFVQTHPRNYEPTRCGGARNRNATFSQAFCDVLGPSSCSYCIEKTNRALARKVQNYAFPPVDATPRSLVAPNLGHILAESYKTHCIYCKPVTRDHLPTYRNSYRYAPKQRVERPYRRSDLTSAASSGMSYLPKYRPERFVIEKRKSKVHFQVKEIKPKSNYALPYI</sequence>
<reference evidence="3 4" key="1">
    <citation type="submission" date="2025-04" db="UniProtKB">
        <authorList>
            <consortium name="RefSeq"/>
        </authorList>
    </citation>
    <scope>IDENTIFICATION</scope>
    <source>
        <tissue evidence="3 4">Gonads</tissue>
    </source>
</reference>
<dbReference type="KEGG" id="lak:106162716"/>
<evidence type="ECO:0000313" key="3">
    <source>
        <dbReference type="RefSeq" id="XP_013395564.1"/>
    </source>
</evidence>
<dbReference type="Proteomes" id="UP000085678">
    <property type="component" value="Unplaced"/>
</dbReference>
<dbReference type="RefSeq" id="XP_013416301.1">
    <property type="nucleotide sequence ID" value="XM_013560847.1"/>
</dbReference>
<evidence type="ECO:0000313" key="2">
    <source>
        <dbReference type="Proteomes" id="UP000085678"/>
    </source>
</evidence>